<dbReference type="RefSeq" id="WP_035195249.1">
    <property type="nucleotide sequence ID" value="NZ_CCCS020000057.1"/>
</dbReference>
<organism evidence="1">
    <name type="scientific">Acidithiobacillus ferrivorans</name>
    <dbReference type="NCBI Taxonomy" id="160808"/>
    <lineage>
        <taxon>Bacteria</taxon>
        <taxon>Pseudomonadati</taxon>
        <taxon>Pseudomonadota</taxon>
        <taxon>Acidithiobacillia</taxon>
        <taxon>Acidithiobacillales</taxon>
        <taxon>Acidithiobacillaceae</taxon>
        <taxon>Acidithiobacillus</taxon>
    </lineage>
</organism>
<proteinExistence type="predicted"/>
<evidence type="ECO:0000313" key="3">
    <source>
        <dbReference type="Proteomes" id="UP000193925"/>
    </source>
</evidence>
<dbReference type="AlphaFoldDB" id="A0A060UTS9"/>
<sequence>MYKRRARILFWHPTDPAKAHYAAALAEALGADWLEARADETDHAWPDLLIALDCHAAPDIPRAAHTQCKYWPLTQNDWEDAVRARILGVLGGLRLLARMDQSPAPGQTSPVDKTPRLN</sequence>
<dbReference type="EMBL" id="CCCS020000057">
    <property type="protein sequence ID" value="CDQ11977.1"/>
    <property type="molecule type" value="Genomic_DNA"/>
</dbReference>
<gene>
    <name evidence="2" type="ORF">AFERRI_20315</name>
    <name evidence="1" type="ORF">AFERRI_600203</name>
</gene>
<accession>A0A060UTS9</accession>
<evidence type="ECO:0000313" key="2">
    <source>
        <dbReference type="EMBL" id="SMH65533.1"/>
    </source>
</evidence>
<evidence type="ECO:0008006" key="4">
    <source>
        <dbReference type="Google" id="ProtNLM"/>
    </source>
</evidence>
<keyword evidence="3" id="KW-1185">Reference proteome</keyword>
<protein>
    <recommendedName>
        <fullName evidence="4">TIR domain-containing protein</fullName>
    </recommendedName>
</protein>
<reference evidence="1" key="2">
    <citation type="submission" date="2014-07" db="EMBL/GenBank/DDBJ databases">
        <title>Initial genome analysis of the psychrotolerant acidophile Acidithiobacillus ferrivorans CF27: insights into iron and sulfur oxidation pathways and into biofilm formation.</title>
        <authorList>
            <person name="Talla E."/>
            <person name="Hedrich S."/>
            <person name="Mangenot S."/>
            <person name="Ji B."/>
            <person name="Johnson D.B."/>
            <person name="Barbe V."/>
            <person name="Bonnefoy V."/>
        </authorList>
    </citation>
    <scope>NUCLEOTIDE SEQUENCE [LARGE SCALE GENOMIC DNA]</scope>
    <source>
        <strain evidence="1">CF27</strain>
    </source>
</reference>
<evidence type="ECO:0000313" key="1">
    <source>
        <dbReference type="EMBL" id="CDQ11977.1"/>
    </source>
</evidence>
<dbReference type="EMBL" id="LT841305">
    <property type="protein sequence ID" value="SMH65533.1"/>
    <property type="molecule type" value="Genomic_DNA"/>
</dbReference>
<reference evidence="1" key="1">
    <citation type="submission" date="2014-03" db="EMBL/GenBank/DDBJ databases">
        <authorList>
            <person name="Genoscope - CEA"/>
        </authorList>
    </citation>
    <scope>NUCLEOTIDE SEQUENCE [LARGE SCALE GENOMIC DNA]</scope>
    <source>
        <strain evidence="1">CF27</strain>
    </source>
</reference>
<reference evidence="2 3" key="3">
    <citation type="submission" date="2017-03" db="EMBL/GenBank/DDBJ databases">
        <authorList>
            <person name="Regsiter A."/>
            <person name="William W."/>
        </authorList>
    </citation>
    <scope>NUCLEOTIDE SEQUENCE [LARGE SCALE GENOMIC DNA]</scope>
    <source>
        <strain evidence="2">PRJEB5721</strain>
    </source>
</reference>
<dbReference type="Proteomes" id="UP000193925">
    <property type="component" value="Chromosome AFERRI"/>
</dbReference>
<name>A0A060UTS9_9PROT</name>